<dbReference type="GO" id="GO:0016740">
    <property type="term" value="F:transferase activity"/>
    <property type="evidence" value="ECO:0007669"/>
    <property type="project" value="UniProtKB-KW"/>
</dbReference>
<dbReference type="Gene3D" id="3.90.550.10">
    <property type="entry name" value="Spore Coat Polysaccharide Biosynthesis Protein SpsA, Chain A"/>
    <property type="match status" value="1"/>
</dbReference>
<keyword evidence="3" id="KW-1185">Reference proteome</keyword>
<protein>
    <submittedName>
        <fullName evidence="2">Glycosyl transferase family 2</fullName>
    </submittedName>
</protein>
<evidence type="ECO:0000313" key="3">
    <source>
        <dbReference type="Proteomes" id="UP000199399"/>
    </source>
</evidence>
<dbReference type="EMBL" id="FNBP01000002">
    <property type="protein sequence ID" value="SDF56969.1"/>
    <property type="molecule type" value="Genomic_DNA"/>
</dbReference>
<dbReference type="InterPro" id="IPR029044">
    <property type="entry name" value="Nucleotide-diphossugar_trans"/>
</dbReference>
<dbReference type="OrthoDB" id="7690777at2"/>
<name>A0A1G7M6Y5_9RHOB</name>
<organism evidence="2 3">
    <name type="scientific">Sulfitobacter delicatus</name>
    <dbReference type="NCBI Taxonomy" id="218672"/>
    <lineage>
        <taxon>Bacteria</taxon>
        <taxon>Pseudomonadati</taxon>
        <taxon>Pseudomonadota</taxon>
        <taxon>Alphaproteobacteria</taxon>
        <taxon>Rhodobacterales</taxon>
        <taxon>Roseobacteraceae</taxon>
        <taxon>Sulfitobacter</taxon>
    </lineage>
</organism>
<evidence type="ECO:0000313" key="2">
    <source>
        <dbReference type="EMBL" id="SDF56969.1"/>
    </source>
</evidence>
<feature type="domain" description="Glycosyltransferase 2-like" evidence="1">
    <location>
        <begin position="4"/>
        <end position="134"/>
    </location>
</feature>
<dbReference type="RefSeq" id="WP_093739979.1">
    <property type="nucleotide sequence ID" value="NZ_FNBP01000002.1"/>
</dbReference>
<keyword evidence="2" id="KW-0808">Transferase</keyword>
<dbReference type="CDD" id="cd00761">
    <property type="entry name" value="Glyco_tranf_GTA_type"/>
    <property type="match status" value="1"/>
</dbReference>
<dbReference type="InterPro" id="IPR001173">
    <property type="entry name" value="Glyco_trans_2-like"/>
</dbReference>
<dbReference type="Pfam" id="PF00535">
    <property type="entry name" value="Glycos_transf_2"/>
    <property type="match status" value="1"/>
</dbReference>
<dbReference type="Proteomes" id="UP000199399">
    <property type="component" value="Unassembled WGS sequence"/>
</dbReference>
<proteinExistence type="predicted"/>
<dbReference type="STRING" id="218672.SAMN04489759_102467"/>
<reference evidence="3" key="1">
    <citation type="submission" date="2016-10" db="EMBL/GenBank/DDBJ databases">
        <authorList>
            <person name="Varghese N."/>
            <person name="Submissions S."/>
        </authorList>
    </citation>
    <scope>NUCLEOTIDE SEQUENCE [LARGE SCALE GENOMIC DNA]</scope>
    <source>
        <strain evidence="3">DSM 16477</strain>
    </source>
</reference>
<dbReference type="AlphaFoldDB" id="A0A1G7M6Y5"/>
<accession>A0A1G7M6Y5</accession>
<sequence length="292" mass="31743">MKLSIVVIFFNMTREAARTLYSLSPAYQRGVAAQDYEVIAIDNGSPQPLDPAVVTSHGPNFRYHYHATDSVSPVEAMNLGAKMAQGEALAVIVDGARMASPGLVRLTLDALRLDAKAFVCARAWHLGPEVQNFSMLRGYDQATEDALLAEINWREDGYRLFDVSVIAPSSHGGFLGPFPPECSWLAMSRTFFLDLGGYDIRFQSPGGGLCNHEFRNRVLASPGVRPINLLGEGVFHQVHGGVSTNVAPDNRPNPGFRAEFERLKGEPFKPVPAPGLQYVGTLPTAARPHLAA</sequence>
<dbReference type="SUPFAM" id="SSF53448">
    <property type="entry name" value="Nucleotide-diphospho-sugar transferases"/>
    <property type="match status" value="1"/>
</dbReference>
<evidence type="ECO:0000259" key="1">
    <source>
        <dbReference type="Pfam" id="PF00535"/>
    </source>
</evidence>
<gene>
    <name evidence="2" type="ORF">SAMN04489759_102467</name>
</gene>